<evidence type="ECO:0000313" key="2">
    <source>
        <dbReference type="EMBL" id="MFC4312137.1"/>
    </source>
</evidence>
<sequence>MSHSAFLSKRKLPMAAVLLTAFMSVGSAVAQQTPALQSYDVELLIFRNLNARDTPESWGVEAAADSAQQIAIPDDETEPAVPPTTAVAPVASFPSLPAAKMKLTAIEEQMRRSRGYQPVAHVGWTQPGYARNAAKYLAVSTLVPATSGLQGQIALTRGRYLHLTLDLVMDGTATGEGSRYVLRQTRRMRSNERHYIDSPKFGVIAVITPSTGSEAG</sequence>
<evidence type="ECO:0000313" key="3">
    <source>
        <dbReference type="Proteomes" id="UP001595904"/>
    </source>
</evidence>
<accession>A0ABV8SYM8</accession>
<feature type="signal peptide" evidence="1">
    <location>
        <begin position="1"/>
        <end position="30"/>
    </location>
</feature>
<comment type="caution">
    <text evidence="2">The sequence shown here is derived from an EMBL/GenBank/DDBJ whole genome shotgun (WGS) entry which is preliminary data.</text>
</comment>
<keyword evidence="1" id="KW-0732">Signal</keyword>
<reference evidence="3" key="1">
    <citation type="journal article" date="2019" name="Int. J. Syst. Evol. Microbiol.">
        <title>The Global Catalogue of Microorganisms (GCM) 10K type strain sequencing project: providing services to taxonomists for standard genome sequencing and annotation.</title>
        <authorList>
            <consortium name="The Broad Institute Genomics Platform"/>
            <consortium name="The Broad Institute Genome Sequencing Center for Infectious Disease"/>
            <person name="Wu L."/>
            <person name="Ma J."/>
        </authorList>
    </citation>
    <scope>NUCLEOTIDE SEQUENCE [LARGE SCALE GENOMIC DNA]</scope>
    <source>
        <strain evidence="3">CGMCC 1.10759</strain>
    </source>
</reference>
<dbReference type="InterPro" id="IPR021241">
    <property type="entry name" value="CsiV"/>
</dbReference>
<dbReference type="Pfam" id="PF10972">
    <property type="entry name" value="CsiV"/>
    <property type="match status" value="1"/>
</dbReference>
<name>A0ABV8SYM8_9GAMM</name>
<protein>
    <submittedName>
        <fullName evidence="2">CsiV family protein</fullName>
    </submittedName>
</protein>
<feature type="chain" id="PRO_5046910215" evidence="1">
    <location>
        <begin position="31"/>
        <end position="216"/>
    </location>
</feature>
<dbReference type="Proteomes" id="UP001595904">
    <property type="component" value="Unassembled WGS sequence"/>
</dbReference>
<keyword evidence="3" id="KW-1185">Reference proteome</keyword>
<gene>
    <name evidence="2" type="ORF">ACFPN2_23855</name>
</gene>
<organism evidence="2 3">
    <name type="scientific">Steroidobacter flavus</name>
    <dbReference type="NCBI Taxonomy" id="1842136"/>
    <lineage>
        <taxon>Bacteria</taxon>
        <taxon>Pseudomonadati</taxon>
        <taxon>Pseudomonadota</taxon>
        <taxon>Gammaproteobacteria</taxon>
        <taxon>Steroidobacterales</taxon>
        <taxon>Steroidobacteraceae</taxon>
        <taxon>Steroidobacter</taxon>
    </lineage>
</organism>
<proteinExistence type="predicted"/>
<evidence type="ECO:0000256" key="1">
    <source>
        <dbReference type="SAM" id="SignalP"/>
    </source>
</evidence>
<dbReference type="EMBL" id="JBHSDU010000014">
    <property type="protein sequence ID" value="MFC4312137.1"/>
    <property type="molecule type" value="Genomic_DNA"/>
</dbReference>